<proteinExistence type="predicted"/>
<keyword evidence="1" id="KW-0812">Transmembrane</keyword>
<protein>
    <submittedName>
        <fullName evidence="2">Uncharacterized protein</fullName>
    </submittedName>
</protein>
<comment type="caution">
    <text evidence="2">The sequence shown here is derived from an EMBL/GenBank/DDBJ whole genome shotgun (WGS) entry which is preliminary data.</text>
</comment>
<gene>
    <name evidence="2" type="ORF">GSLYS_00012225001</name>
</gene>
<evidence type="ECO:0000256" key="1">
    <source>
        <dbReference type="SAM" id="Phobius"/>
    </source>
</evidence>
<evidence type="ECO:0000313" key="3">
    <source>
        <dbReference type="Proteomes" id="UP001497497"/>
    </source>
</evidence>
<sequence length="147" mass="16353">MAKSTMAGVLMALVYVMTMVGVTSAYWKKWYDDDLPKYWNLRSGYCANTRQACSRDVPCCNAHETCLTLRQVDSIGETTTTTFCKDVRYSQPSDMKLAAGEDCVDSAQCRDLCCREYRGARYGKMTICGTPGDDVLAHYTCITTKGA</sequence>
<accession>A0AAV2HW52</accession>
<keyword evidence="1" id="KW-0472">Membrane</keyword>
<name>A0AAV2HW52_LYMST</name>
<organism evidence="2 3">
    <name type="scientific">Lymnaea stagnalis</name>
    <name type="common">Great pond snail</name>
    <name type="synonym">Helix stagnalis</name>
    <dbReference type="NCBI Taxonomy" id="6523"/>
    <lineage>
        <taxon>Eukaryota</taxon>
        <taxon>Metazoa</taxon>
        <taxon>Spiralia</taxon>
        <taxon>Lophotrochozoa</taxon>
        <taxon>Mollusca</taxon>
        <taxon>Gastropoda</taxon>
        <taxon>Heterobranchia</taxon>
        <taxon>Euthyneura</taxon>
        <taxon>Panpulmonata</taxon>
        <taxon>Hygrophila</taxon>
        <taxon>Lymnaeoidea</taxon>
        <taxon>Lymnaeidae</taxon>
        <taxon>Lymnaea</taxon>
    </lineage>
</organism>
<feature type="transmembrane region" description="Helical" evidence="1">
    <location>
        <begin position="6"/>
        <end position="27"/>
    </location>
</feature>
<keyword evidence="3" id="KW-1185">Reference proteome</keyword>
<reference evidence="2 3" key="1">
    <citation type="submission" date="2024-04" db="EMBL/GenBank/DDBJ databases">
        <authorList>
            <consortium name="Genoscope - CEA"/>
            <person name="William W."/>
        </authorList>
    </citation>
    <scope>NUCLEOTIDE SEQUENCE [LARGE SCALE GENOMIC DNA]</scope>
</reference>
<dbReference type="AlphaFoldDB" id="A0AAV2HW52"/>
<dbReference type="Proteomes" id="UP001497497">
    <property type="component" value="Unassembled WGS sequence"/>
</dbReference>
<evidence type="ECO:0000313" key="2">
    <source>
        <dbReference type="EMBL" id="CAL1538404.1"/>
    </source>
</evidence>
<keyword evidence="1" id="KW-1133">Transmembrane helix</keyword>
<dbReference type="EMBL" id="CAXITT010000297">
    <property type="protein sequence ID" value="CAL1538404.1"/>
    <property type="molecule type" value="Genomic_DNA"/>
</dbReference>